<dbReference type="Proteomes" id="UP000863257">
    <property type="component" value="Unassembled WGS sequence"/>
</dbReference>
<accession>A0A8H9K7C6</accession>
<reference evidence="1" key="2">
    <citation type="submission" date="2019-01" db="EMBL/GenBank/DDBJ databases">
        <authorList>
            <consortium name="NCBI Pathogen Detection Project"/>
        </authorList>
    </citation>
    <scope>NUCLEOTIDE SEQUENCE</scope>
    <source>
        <strain evidence="1">BCW_3452</strain>
    </source>
</reference>
<dbReference type="AlphaFoldDB" id="A0A8H9K7C6"/>
<organism evidence="1">
    <name type="scientific">Vibrio vulnificus</name>
    <dbReference type="NCBI Taxonomy" id="672"/>
    <lineage>
        <taxon>Bacteria</taxon>
        <taxon>Pseudomonadati</taxon>
        <taxon>Pseudomonadota</taxon>
        <taxon>Gammaproteobacteria</taxon>
        <taxon>Vibrionales</taxon>
        <taxon>Vibrionaceae</taxon>
        <taxon>Vibrio</taxon>
    </lineage>
</organism>
<dbReference type="EMBL" id="DACRBY010000006">
    <property type="protein sequence ID" value="HAS8539435.1"/>
    <property type="molecule type" value="Genomic_DNA"/>
</dbReference>
<proteinExistence type="predicted"/>
<protein>
    <submittedName>
        <fullName evidence="1">DNAase</fullName>
    </submittedName>
</protein>
<evidence type="ECO:0000313" key="1">
    <source>
        <dbReference type="EMBL" id="HAS8539435.1"/>
    </source>
</evidence>
<dbReference type="RefSeq" id="WP_039468797.1">
    <property type="nucleotide sequence ID" value="NZ_CP150831.1"/>
</dbReference>
<gene>
    <name evidence="1" type="ORF">I7730_06510</name>
</gene>
<reference evidence="1" key="1">
    <citation type="journal article" date="2018" name="Genome Biol.">
        <title>SKESA: strategic k-mer extension for scrupulous assemblies.</title>
        <authorList>
            <person name="Souvorov A."/>
            <person name="Agarwala R."/>
            <person name="Lipman D.J."/>
        </authorList>
    </citation>
    <scope>NUCLEOTIDE SEQUENCE</scope>
    <source>
        <strain evidence="1">BCW_3452</strain>
    </source>
</reference>
<sequence>MIRLVSDQPQALARLEVAFRACPDDFDTLKQEVAAGRVSLYELHGERYRVTVAGEIVGHSYFLWGVSGHGVVPAMRELKRYVKAAGLSSISADTYFPTVARLCRRLHTDEQTRGSVTRMEMKV</sequence>
<name>A0A8H9K7C6_VIBVL</name>
<comment type="caution">
    <text evidence="1">The sequence shown here is derived from an EMBL/GenBank/DDBJ whole genome shotgun (WGS) entry which is preliminary data.</text>
</comment>